<dbReference type="Proteomes" id="UP001056120">
    <property type="component" value="Linkage Group LG15"/>
</dbReference>
<sequence>MPPAIFHFLALIATVLFCASISATAATAEIQALISFKENVHDPLGALDGWNTSTPSAPCDWRGVSCSDGRVRELRLPRLALSGRLTSRISELSQLRRLTLHANKFHGSIPSALSQCSLLRVVYLQYNYFTGVLPPAFGNLTNLLVLNVAHNLLSGEISGNLPPTIRYFDVSSNALSGNIPWNLSAASQIQLINLSFNSLSGQIPPIIGTFQNLQYLFLDSNELYGTLPSAIANCSSLIHFTADDNQLQGLIPASIGNLPYLQTISLSGNALSGSIPPTLLSSIDSSIRIINLGFNALTSLLQTLNSTTFSRSVEVLDLHENHINQTFPIWLTNLHTLTDLDLSGNSFSGILPAEIGNLLSLEELKIANNSVTGEVPIEIGKCRLLNVLDLEGNRFAGPIPDVFWGLLSLRFLSFGRNLFNGSLPASIAELSELELLNLSNNNFSGNFPMAIGDLTGLTELNMSGCKFSGEIPAVIENLRSLSVLDLSKQSFSGELPVELFGLPNLKVVALEENNFSGDVLESFSSLSSLQRLNLSSNSFSGDIPVEFGFISSLGVLSISDNGITKSIPAALGNLSNLEVLELGRNVLTGSVPVALFELSDLKRLDLSHNRLTGEIPENISDSSSLNSLLLDSNHFSGQIPESLSKLSKLTELDLSINNLTGEIPASLSTIPNLKQLNLSRNDLEGEIPKMLGSRFTDPSVFDMNNRLCGKPSERKCKREISSRKKKLILLICLAAGGGLVLLISCCGYVFPLLRWRRKLLRMGKSGEVKKPSPPRGSSGRDNSSRGENSPPKVVIFKNKITYADVLEATRQFDEENVMSRGTFGLVFKASFADGIVISIRRLPETSVSEATFQREAESLGKVKHQNLTVLRGYFASRSDNVRLLVYDYMPNGNLATLLQEASHQDGHVLNWPMRHLIALGIARGLAFLHSIPMVHGDIKPQNILFDADFEAHISDFGLNKLTVPTQAEPSTSTTASSIGTLGYVAPEATLTGQTTKEADVYSYGVVLLELLTGKNPVMFNHDEDIVKWVNKQLQRGQISELLEPGLLELDPESSEGEEFLLGLKVALLCTTSDSTSRPSMSDVVFMLEGCRVGPDMPSSADPTSLPSPI</sequence>
<evidence type="ECO:0000313" key="1">
    <source>
        <dbReference type="EMBL" id="KAI3777470.1"/>
    </source>
</evidence>
<dbReference type="EMBL" id="CM042032">
    <property type="protein sequence ID" value="KAI3777470.1"/>
    <property type="molecule type" value="Genomic_DNA"/>
</dbReference>
<protein>
    <submittedName>
        <fullName evidence="1">Uncharacterized protein</fullName>
    </submittedName>
</protein>
<proteinExistence type="predicted"/>
<accession>A0ACB9G323</accession>
<organism evidence="1 2">
    <name type="scientific">Smallanthus sonchifolius</name>
    <dbReference type="NCBI Taxonomy" id="185202"/>
    <lineage>
        <taxon>Eukaryota</taxon>
        <taxon>Viridiplantae</taxon>
        <taxon>Streptophyta</taxon>
        <taxon>Embryophyta</taxon>
        <taxon>Tracheophyta</taxon>
        <taxon>Spermatophyta</taxon>
        <taxon>Magnoliopsida</taxon>
        <taxon>eudicotyledons</taxon>
        <taxon>Gunneridae</taxon>
        <taxon>Pentapetalae</taxon>
        <taxon>asterids</taxon>
        <taxon>campanulids</taxon>
        <taxon>Asterales</taxon>
        <taxon>Asteraceae</taxon>
        <taxon>Asteroideae</taxon>
        <taxon>Heliantheae alliance</taxon>
        <taxon>Millerieae</taxon>
        <taxon>Smallanthus</taxon>
    </lineage>
</organism>
<comment type="caution">
    <text evidence="1">The sequence shown here is derived from an EMBL/GenBank/DDBJ whole genome shotgun (WGS) entry which is preliminary data.</text>
</comment>
<reference evidence="2" key="1">
    <citation type="journal article" date="2022" name="Mol. Ecol. Resour.">
        <title>The genomes of chicory, endive, great burdock and yacon provide insights into Asteraceae palaeo-polyploidization history and plant inulin production.</title>
        <authorList>
            <person name="Fan W."/>
            <person name="Wang S."/>
            <person name="Wang H."/>
            <person name="Wang A."/>
            <person name="Jiang F."/>
            <person name="Liu H."/>
            <person name="Zhao H."/>
            <person name="Xu D."/>
            <person name="Zhang Y."/>
        </authorList>
    </citation>
    <scope>NUCLEOTIDE SEQUENCE [LARGE SCALE GENOMIC DNA]</scope>
    <source>
        <strain evidence="2">cv. Yunnan</strain>
    </source>
</reference>
<evidence type="ECO:0000313" key="2">
    <source>
        <dbReference type="Proteomes" id="UP001056120"/>
    </source>
</evidence>
<reference evidence="1 2" key="2">
    <citation type="journal article" date="2022" name="Mol. Ecol. Resour.">
        <title>The genomes of chicory, endive, great burdock and yacon provide insights into Asteraceae paleo-polyploidization history and plant inulin production.</title>
        <authorList>
            <person name="Fan W."/>
            <person name="Wang S."/>
            <person name="Wang H."/>
            <person name="Wang A."/>
            <person name="Jiang F."/>
            <person name="Liu H."/>
            <person name="Zhao H."/>
            <person name="Xu D."/>
            <person name="Zhang Y."/>
        </authorList>
    </citation>
    <scope>NUCLEOTIDE SEQUENCE [LARGE SCALE GENOMIC DNA]</scope>
    <source>
        <strain evidence="2">cv. Yunnan</strain>
        <tissue evidence="1">Leaves</tissue>
    </source>
</reference>
<keyword evidence="2" id="KW-1185">Reference proteome</keyword>
<gene>
    <name evidence="1" type="ORF">L1987_47270</name>
</gene>
<name>A0ACB9G323_9ASTR</name>